<dbReference type="InterPro" id="IPR010992">
    <property type="entry name" value="IHF-like_DNA-bd_dom_sf"/>
</dbReference>
<dbReference type="PANTHER" id="PTHR33175:SF3">
    <property type="entry name" value="DNA-BINDING PROTEIN HU-BETA"/>
    <property type="match status" value="1"/>
</dbReference>
<evidence type="ECO:0000313" key="2">
    <source>
        <dbReference type="EMBL" id="OIR11057.1"/>
    </source>
</evidence>
<dbReference type="Gene3D" id="4.10.520.10">
    <property type="entry name" value="IHF-like DNA-binding proteins"/>
    <property type="match status" value="1"/>
</dbReference>
<dbReference type="GO" id="GO:0005829">
    <property type="term" value="C:cytosol"/>
    <property type="evidence" value="ECO:0007669"/>
    <property type="project" value="TreeGrafter"/>
</dbReference>
<dbReference type="PANTHER" id="PTHR33175">
    <property type="entry name" value="DNA-BINDING PROTEIN HU"/>
    <property type="match status" value="1"/>
</dbReference>
<dbReference type="PROSITE" id="PS00045">
    <property type="entry name" value="HISTONE_LIKE"/>
    <property type="match status" value="1"/>
</dbReference>
<dbReference type="PRINTS" id="PR01727">
    <property type="entry name" value="DNABINDINGHU"/>
</dbReference>
<comment type="caution">
    <text evidence="2">The sequence shown here is derived from an EMBL/GenBank/DDBJ whole genome shotgun (WGS) entry which is preliminary data.</text>
</comment>
<gene>
    <name evidence="2" type="primary">hupB_6</name>
    <name evidence="2" type="ORF">GALL_72290</name>
</gene>
<reference evidence="2" key="1">
    <citation type="submission" date="2016-10" db="EMBL/GenBank/DDBJ databases">
        <title>Sequence of Gallionella enrichment culture.</title>
        <authorList>
            <person name="Poehlein A."/>
            <person name="Muehling M."/>
            <person name="Daniel R."/>
        </authorList>
    </citation>
    <scope>NUCLEOTIDE SEQUENCE</scope>
</reference>
<dbReference type="InterPro" id="IPR020816">
    <property type="entry name" value="Histone-like_DNA-bd_CS"/>
</dbReference>
<dbReference type="GO" id="GO:0030527">
    <property type="term" value="F:structural constituent of chromatin"/>
    <property type="evidence" value="ECO:0007669"/>
    <property type="project" value="InterPro"/>
</dbReference>
<protein>
    <submittedName>
        <fullName evidence="2">DNA-binding protein HU-beta</fullName>
    </submittedName>
</protein>
<dbReference type="AlphaFoldDB" id="A0A1J5SRD0"/>
<proteinExistence type="predicted"/>
<evidence type="ECO:0000256" key="1">
    <source>
        <dbReference type="ARBA" id="ARBA00023125"/>
    </source>
</evidence>
<dbReference type="SMART" id="SM00411">
    <property type="entry name" value="BHL"/>
    <property type="match status" value="1"/>
</dbReference>
<dbReference type="SUPFAM" id="SSF47729">
    <property type="entry name" value="IHF-like DNA-binding proteins"/>
    <property type="match status" value="1"/>
</dbReference>
<keyword evidence="1 2" id="KW-0238">DNA-binding</keyword>
<dbReference type="GO" id="GO:0003677">
    <property type="term" value="F:DNA binding"/>
    <property type="evidence" value="ECO:0007669"/>
    <property type="project" value="UniProtKB-KW"/>
</dbReference>
<dbReference type="InterPro" id="IPR000119">
    <property type="entry name" value="Hist_DNA-bd"/>
</dbReference>
<dbReference type="CDD" id="cd13831">
    <property type="entry name" value="HU"/>
    <property type="match status" value="1"/>
</dbReference>
<accession>A0A1J5SRD0</accession>
<sequence length="94" mass="9710">MNRKELIDALADKTGSSKADADRTIGALIEIVTGALKKGDNVALVGFGTFEVRKRAARTGRNPATGETLKIKASKAPAFKAGATLKAAVNGAKK</sequence>
<organism evidence="2">
    <name type="scientific">mine drainage metagenome</name>
    <dbReference type="NCBI Taxonomy" id="410659"/>
    <lineage>
        <taxon>unclassified sequences</taxon>
        <taxon>metagenomes</taxon>
        <taxon>ecological metagenomes</taxon>
    </lineage>
</organism>
<name>A0A1J5SRD0_9ZZZZ</name>
<dbReference type="Pfam" id="PF00216">
    <property type="entry name" value="Bac_DNA_binding"/>
    <property type="match status" value="1"/>
</dbReference>
<dbReference type="EMBL" id="MLJW01000021">
    <property type="protein sequence ID" value="OIR11057.1"/>
    <property type="molecule type" value="Genomic_DNA"/>
</dbReference>